<name>A0ABT5V9N8_9BACI</name>
<comment type="similarity">
    <text evidence="3 9 10">Belongs to the peptidase S8 family.</text>
</comment>
<dbReference type="PROSITE" id="PS00138">
    <property type="entry name" value="SUBTILASE_SER"/>
    <property type="match status" value="1"/>
</dbReference>
<feature type="domain" description="Peptidase S8/S53" evidence="11">
    <location>
        <begin position="337"/>
        <end position="579"/>
    </location>
</feature>
<dbReference type="EMBL" id="JAOTPO010000001">
    <property type="protein sequence ID" value="MDE5412178.1"/>
    <property type="molecule type" value="Genomic_DNA"/>
</dbReference>
<keyword evidence="8" id="KW-0106">Calcium</keyword>
<feature type="active site" description="Charge relay system" evidence="9">
    <location>
        <position position="377"/>
    </location>
</feature>
<evidence type="ECO:0000256" key="5">
    <source>
        <dbReference type="ARBA" id="ARBA00022670"/>
    </source>
</evidence>
<dbReference type="PRINTS" id="PR00723">
    <property type="entry name" value="SUBTILISIN"/>
</dbReference>
<keyword evidence="6 9" id="KW-0378">Hydrolase</keyword>
<dbReference type="Proteomes" id="UP001148125">
    <property type="component" value="Unassembled WGS sequence"/>
</dbReference>
<dbReference type="Pfam" id="PF00082">
    <property type="entry name" value="Peptidase_S8"/>
    <property type="match status" value="1"/>
</dbReference>
<keyword evidence="7 9" id="KW-0720">Serine protease</keyword>
<comment type="caution">
    <text evidence="13">The sequence shown here is derived from an EMBL/GenBank/DDBJ whole genome shotgun (WGS) entry which is preliminary data.</text>
</comment>
<dbReference type="InterPro" id="IPR036852">
    <property type="entry name" value="Peptidase_S8/S53_dom_sf"/>
</dbReference>
<dbReference type="Gene3D" id="3.40.50.200">
    <property type="entry name" value="Peptidase S8/S53 domain"/>
    <property type="match status" value="1"/>
</dbReference>
<dbReference type="SUPFAM" id="SSF52743">
    <property type="entry name" value="Subtilisin-like"/>
    <property type="match status" value="1"/>
</dbReference>
<sequence length="592" mass="65892">MKKMYQIALFVGGFIFLGFIALILTNGDQMEMQRTPPPNQKEERMEQKGMDQVLAEDLSMTTSMFLSQLSLQLDRWAKQDLSDKELKQKFHQEVHEHPHFHSFAIVEDGKLTEAVGEINEEKLKQLHHQHGELTFSDPYQEENEHFFMISKEMDDEKTVAGEINLTFVKNYIKDLASVADSNGNFFVSGDDPEVQWKTTKDLPKGVSAQTVPELGWQIVVHSDLEDDEEQHYVEGQAVIKLVNNQDSEAWIEEQADLSLVKNSDPYYVVESAAKSTNELLQKLADHPDVEFVEPNFVFTKQATRTVVPNDEFFQPYQWNLSQIQAEEGWEVTDGAEETTIAVLDTGVDPNHQDLKGKVLEGFNAFDGTSNSNDEHGHGTHVAGVAAALTNNVTGIAGVAWQNNILPVKVLNEKGEGSSFEVARGIRWAVDNGAQVINMSLGDYHNSYILHDAIKYAHRNDVVLIAASGNDNTNEPMYPADYAEVLTVAATDDQRERAFFSNYGNHIDVAAPGEHIPSLFPNNNYVIMSGTSMAAPHVAGLAGLIRSINPELSNEEVYELITATAIDLGERGHDPFYGSGEINVGDALKQLID</sequence>
<dbReference type="PANTHER" id="PTHR43806:SF11">
    <property type="entry name" value="CEREVISIN-RELATED"/>
    <property type="match status" value="1"/>
</dbReference>
<dbReference type="PROSITE" id="PS00136">
    <property type="entry name" value="SUBTILASE_ASP"/>
    <property type="match status" value="1"/>
</dbReference>
<reference evidence="13" key="1">
    <citation type="submission" date="2024-05" db="EMBL/GenBank/DDBJ databases">
        <title>Alkalihalobacillus sp. strain MEB203 novel alkaliphilic bacterium from Lonar Lake, India.</title>
        <authorList>
            <person name="Joshi A."/>
            <person name="Thite S."/>
            <person name="Mengade P."/>
        </authorList>
    </citation>
    <scope>NUCLEOTIDE SEQUENCE</scope>
    <source>
        <strain evidence="13">MEB 203</strain>
    </source>
</reference>
<evidence type="ECO:0000256" key="6">
    <source>
        <dbReference type="ARBA" id="ARBA00022801"/>
    </source>
</evidence>
<dbReference type="PANTHER" id="PTHR43806">
    <property type="entry name" value="PEPTIDASE S8"/>
    <property type="match status" value="1"/>
</dbReference>
<dbReference type="InterPro" id="IPR000209">
    <property type="entry name" value="Peptidase_S8/S53_dom"/>
</dbReference>
<dbReference type="InterPro" id="IPR023827">
    <property type="entry name" value="Peptidase_S8_Asp-AS"/>
</dbReference>
<evidence type="ECO:0000256" key="9">
    <source>
        <dbReference type="PROSITE-ProRule" id="PRU01240"/>
    </source>
</evidence>
<dbReference type="InterPro" id="IPR034084">
    <property type="entry name" value="Thermitase-like_dom"/>
</dbReference>
<keyword evidence="14" id="KW-1185">Reference proteome</keyword>
<gene>
    <name evidence="13" type="ORF">N7Z68_02100</name>
</gene>
<keyword evidence="5 9" id="KW-0645">Protease</keyword>
<dbReference type="InterPro" id="IPR054399">
    <property type="entry name" value="Fervidolysin-like_N_prodom"/>
</dbReference>
<dbReference type="InterPro" id="IPR023828">
    <property type="entry name" value="Peptidase_S8_Ser-AS"/>
</dbReference>
<dbReference type="PROSITE" id="PS51892">
    <property type="entry name" value="SUBTILASE"/>
    <property type="match status" value="1"/>
</dbReference>
<evidence type="ECO:0000256" key="2">
    <source>
        <dbReference type="ARBA" id="ARBA00004613"/>
    </source>
</evidence>
<feature type="active site" description="Charge relay system" evidence="9">
    <location>
        <position position="531"/>
    </location>
</feature>
<evidence type="ECO:0000259" key="12">
    <source>
        <dbReference type="Pfam" id="PF22148"/>
    </source>
</evidence>
<dbReference type="RefSeq" id="WP_275116797.1">
    <property type="nucleotide sequence ID" value="NZ_JAOTPO010000001.1"/>
</dbReference>
<proteinExistence type="inferred from homology"/>
<evidence type="ECO:0000259" key="11">
    <source>
        <dbReference type="Pfam" id="PF00082"/>
    </source>
</evidence>
<accession>A0ABT5V9N8</accession>
<evidence type="ECO:0000256" key="8">
    <source>
        <dbReference type="ARBA" id="ARBA00022837"/>
    </source>
</evidence>
<dbReference type="InterPro" id="IPR022398">
    <property type="entry name" value="Peptidase_S8_His-AS"/>
</dbReference>
<comment type="cofactor">
    <cofactor evidence="1">
        <name>Ca(2+)</name>
        <dbReference type="ChEBI" id="CHEBI:29108"/>
    </cofactor>
</comment>
<evidence type="ECO:0000256" key="1">
    <source>
        <dbReference type="ARBA" id="ARBA00001913"/>
    </source>
</evidence>
<evidence type="ECO:0000256" key="10">
    <source>
        <dbReference type="RuleBase" id="RU003355"/>
    </source>
</evidence>
<evidence type="ECO:0000256" key="3">
    <source>
        <dbReference type="ARBA" id="ARBA00011073"/>
    </source>
</evidence>
<organism evidence="13 14">
    <name type="scientific">Alkalihalobacterium chitinilyticum</name>
    <dbReference type="NCBI Taxonomy" id="2980103"/>
    <lineage>
        <taxon>Bacteria</taxon>
        <taxon>Bacillati</taxon>
        <taxon>Bacillota</taxon>
        <taxon>Bacilli</taxon>
        <taxon>Bacillales</taxon>
        <taxon>Bacillaceae</taxon>
        <taxon>Alkalihalobacterium</taxon>
    </lineage>
</organism>
<protein>
    <submittedName>
        <fullName evidence="13">S8 family peptidase</fullName>
    </submittedName>
</protein>
<dbReference type="PROSITE" id="PS00137">
    <property type="entry name" value="SUBTILASE_HIS"/>
    <property type="match status" value="1"/>
</dbReference>
<evidence type="ECO:0000256" key="7">
    <source>
        <dbReference type="ARBA" id="ARBA00022825"/>
    </source>
</evidence>
<dbReference type="Pfam" id="PF22148">
    <property type="entry name" value="Fervidolysin_NPro-like"/>
    <property type="match status" value="1"/>
</dbReference>
<feature type="active site" description="Charge relay system" evidence="9">
    <location>
        <position position="344"/>
    </location>
</feature>
<keyword evidence="4" id="KW-0964">Secreted</keyword>
<dbReference type="InterPro" id="IPR015500">
    <property type="entry name" value="Peptidase_S8_subtilisin-rel"/>
</dbReference>
<comment type="subcellular location">
    <subcellularLocation>
        <location evidence="2">Secreted</location>
    </subcellularLocation>
</comment>
<feature type="domain" description="Fervidolysin-like N-terminal prodomain" evidence="12">
    <location>
        <begin position="226"/>
        <end position="295"/>
    </location>
</feature>
<evidence type="ECO:0000313" key="13">
    <source>
        <dbReference type="EMBL" id="MDE5412178.1"/>
    </source>
</evidence>
<evidence type="ECO:0000256" key="4">
    <source>
        <dbReference type="ARBA" id="ARBA00022525"/>
    </source>
</evidence>
<evidence type="ECO:0000313" key="14">
    <source>
        <dbReference type="Proteomes" id="UP001148125"/>
    </source>
</evidence>
<dbReference type="InterPro" id="IPR050131">
    <property type="entry name" value="Peptidase_S8_subtilisin-like"/>
</dbReference>
<dbReference type="CDD" id="cd07484">
    <property type="entry name" value="Peptidases_S8_Thermitase_like"/>
    <property type="match status" value="1"/>
</dbReference>